<keyword evidence="5 6" id="KW-0663">Pyridoxal phosphate</keyword>
<evidence type="ECO:0000313" key="8">
    <source>
        <dbReference type="Proteomes" id="UP000778970"/>
    </source>
</evidence>
<accession>A0A934QMH7</accession>
<dbReference type="InterPro" id="IPR015424">
    <property type="entry name" value="PyrdxlP-dep_Trfase"/>
</dbReference>
<dbReference type="PROSITE" id="PS00600">
    <property type="entry name" value="AA_TRANSFER_CLASS_3"/>
    <property type="match status" value="1"/>
</dbReference>
<evidence type="ECO:0000256" key="5">
    <source>
        <dbReference type="ARBA" id="ARBA00022898"/>
    </source>
</evidence>
<evidence type="ECO:0000313" key="7">
    <source>
        <dbReference type="EMBL" id="MBK1699045.1"/>
    </source>
</evidence>
<dbReference type="NCBIfam" id="NF005684">
    <property type="entry name" value="PRK07482.1"/>
    <property type="match status" value="1"/>
</dbReference>
<reference evidence="7" key="2">
    <citation type="journal article" date="2020" name="Microorganisms">
        <title>Osmotic Adaptation and Compatible Solute Biosynthesis of Phototrophic Bacteria as Revealed from Genome Analyses.</title>
        <authorList>
            <person name="Imhoff J.F."/>
            <person name="Rahn T."/>
            <person name="Kunzel S."/>
            <person name="Keller A."/>
            <person name="Neulinger S.C."/>
        </authorList>
    </citation>
    <scope>NUCLEOTIDE SEQUENCE</scope>
    <source>
        <strain evidence="7">DSM 9154</strain>
    </source>
</reference>
<dbReference type="Proteomes" id="UP000778970">
    <property type="component" value="Unassembled WGS sequence"/>
</dbReference>
<dbReference type="NCBIfam" id="NF005682">
    <property type="entry name" value="PRK07480.1"/>
    <property type="match status" value="1"/>
</dbReference>
<keyword evidence="3 7" id="KW-0032">Aminotransferase</keyword>
<organism evidence="7 8">
    <name type="scientific">Rhodovibrio salinarum</name>
    <dbReference type="NCBI Taxonomy" id="1087"/>
    <lineage>
        <taxon>Bacteria</taxon>
        <taxon>Pseudomonadati</taxon>
        <taxon>Pseudomonadota</taxon>
        <taxon>Alphaproteobacteria</taxon>
        <taxon>Rhodospirillales</taxon>
        <taxon>Rhodovibrionaceae</taxon>
        <taxon>Rhodovibrio</taxon>
    </lineage>
</organism>
<evidence type="ECO:0000256" key="4">
    <source>
        <dbReference type="ARBA" id="ARBA00022679"/>
    </source>
</evidence>
<sequence>MTERSHNLSLEEMDRQSVLHPFTHAKDYAAGELGDLRIVTGGSGVTIHDQKGRAYLDGFAGLYCVNVGYGRKEIADAIHAQASQLAYYHAYAMHSNEPTIRLSDRLLRNAPNNMQRVYYGMSGSDANETQAKLVWYYNNVRGKPEKKKIIARQRGYHGASVCSGSMTGLPVFHQAFDLPMERIKHAATPHYYWNARKGESEQEFSKRLAAELDAQIEAEGPETVAAFIGEPVLGTGGIIPPPEGYWAEIQKVLDKHDVLLIADEVVCGFGRTGSYYGSQHYGMKPDLVTIAKGLTSAYVPLSGAMIGEKVWEVLQQGSDQFGPFSHGYTYSAHPLGAAAALANLDILEGEDLTGNARDTGGYLQQRLHETFDGHPLVGEVRGVGLLAALEFVADPASQTAFDPGHKVGAKIAGACLERGLIARALPHGDILGFAPPLSITRAEVDRLVETSKEAVDALTDQLTREGLLNAA</sequence>
<dbReference type="AlphaFoldDB" id="A0A934QMH7"/>
<dbReference type="SUPFAM" id="SSF53383">
    <property type="entry name" value="PLP-dependent transferases"/>
    <property type="match status" value="1"/>
</dbReference>
<comment type="similarity">
    <text evidence="2 6">Belongs to the class-III pyridoxal-phosphate-dependent aminotransferase family.</text>
</comment>
<dbReference type="PIRSF" id="PIRSF000521">
    <property type="entry name" value="Transaminase_4ab_Lys_Orn"/>
    <property type="match status" value="1"/>
</dbReference>
<dbReference type="PANTHER" id="PTHR43094">
    <property type="entry name" value="AMINOTRANSFERASE"/>
    <property type="match status" value="1"/>
</dbReference>
<dbReference type="NCBIfam" id="NF004767">
    <property type="entry name" value="PRK06105.1"/>
    <property type="match status" value="1"/>
</dbReference>
<dbReference type="GO" id="GO:0008483">
    <property type="term" value="F:transaminase activity"/>
    <property type="evidence" value="ECO:0007669"/>
    <property type="project" value="UniProtKB-KW"/>
</dbReference>
<dbReference type="InterPro" id="IPR015421">
    <property type="entry name" value="PyrdxlP-dep_Trfase_major"/>
</dbReference>
<dbReference type="CDD" id="cd00610">
    <property type="entry name" value="OAT_like"/>
    <property type="match status" value="1"/>
</dbReference>
<protein>
    <submittedName>
        <fullName evidence="7">Aspartate aminotransferase family protein</fullName>
    </submittedName>
</protein>
<comment type="caution">
    <text evidence="7">The sequence shown here is derived from an EMBL/GenBank/DDBJ whole genome shotgun (WGS) entry which is preliminary data.</text>
</comment>
<name>A0A934QMH7_9PROT</name>
<evidence type="ECO:0000256" key="3">
    <source>
        <dbReference type="ARBA" id="ARBA00022576"/>
    </source>
</evidence>
<dbReference type="Gene3D" id="3.90.1150.10">
    <property type="entry name" value="Aspartate Aminotransferase, domain 1"/>
    <property type="match status" value="1"/>
</dbReference>
<dbReference type="PANTHER" id="PTHR43094:SF1">
    <property type="entry name" value="AMINOTRANSFERASE CLASS-III"/>
    <property type="match status" value="1"/>
</dbReference>
<dbReference type="InterPro" id="IPR015422">
    <property type="entry name" value="PyrdxlP-dep_Trfase_small"/>
</dbReference>
<reference evidence="7" key="1">
    <citation type="submission" date="2017-08" db="EMBL/GenBank/DDBJ databases">
        <authorList>
            <person name="Imhoff J.F."/>
            <person name="Rahn T."/>
            <person name="Kuenzel S."/>
            <person name="Neulinger S.C."/>
        </authorList>
    </citation>
    <scope>NUCLEOTIDE SEQUENCE</scope>
    <source>
        <strain evidence="7">DSM 9154</strain>
    </source>
</reference>
<dbReference type="GO" id="GO:0030170">
    <property type="term" value="F:pyridoxal phosphate binding"/>
    <property type="evidence" value="ECO:0007669"/>
    <property type="project" value="InterPro"/>
</dbReference>
<dbReference type="InterPro" id="IPR049704">
    <property type="entry name" value="Aminotrans_3_PPA_site"/>
</dbReference>
<dbReference type="Pfam" id="PF00202">
    <property type="entry name" value="Aminotran_3"/>
    <property type="match status" value="1"/>
</dbReference>
<dbReference type="InterPro" id="IPR005814">
    <property type="entry name" value="Aminotrans_3"/>
</dbReference>
<dbReference type="Gene3D" id="3.40.640.10">
    <property type="entry name" value="Type I PLP-dependent aspartate aminotransferase-like (Major domain)"/>
    <property type="match status" value="1"/>
</dbReference>
<keyword evidence="4" id="KW-0808">Transferase</keyword>
<proteinExistence type="inferred from homology"/>
<dbReference type="FunFam" id="3.40.640.10:FF:000014">
    <property type="entry name" value="Adenosylmethionine-8-amino-7-oxononanoate aminotransferase, probable"/>
    <property type="match status" value="1"/>
</dbReference>
<evidence type="ECO:0000256" key="6">
    <source>
        <dbReference type="RuleBase" id="RU003560"/>
    </source>
</evidence>
<comment type="cofactor">
    <cofactor evidence="1">
        <name>pyridoxal 5'-phosphate</name>
        <dbReference type="ChEBI" id="CHEBI:597326"/>
    </cofactor>
</comment>
<keyword evidence="8" id="KW-1185">Reference proteome</keyword>
<evidence type="ECO:0000256" key="1">
    <source>
        <dbReference type="ARBA" id="ARBA00001933"/>
    </source>
</evidence>
<dbReference type="RefSeq" id="WP_027287067.1">
    <property type="nucleotide sequence ID" value="NZ_NRRE01000034.1"/>
</dbReference>
<gene>
    <name evidence="7" type="ORF">CKO21_17515</name>
</gene>
<evidence type="ECO:0000256" key="2">
    <source>
        <dbReference type="ARBA" id="ARBA00008954"/>
    </source>
</evidence>
<dbReference type="EMBL" id="NRRE01000034">
    <property type="protein sequence ID" value="MBK1699045.1"/>
    <property type="molecule type" value="Genomic_DNA"/>
</dbReference>